<sequence length="247" mass="26542">MLEGFGAALLDPDAKVPDGVIRPDGHPAWRRFTVYRNNVVSSLIDALETGFPTVAKLVGTEFFAAMAGVFVRAHPPSNPLMFKYGAAFPDWIAGFRPASSLPYLPDVARLDLARREAFHAADAAPAAPTLLAEIAPEALDTARLRLLPSLRVVTSSFPILTIWRINHEGADLPLTQTAQSVLILRPEMTVTMWPLPTGADTFLMALSDGAPLAEAAEAAAMVHRDFDLSTTMQTLIPARAFAGVIDA</sequence>
<comment type="caution">
    <text evidence="2">The sequence shown here is derived from an EMBL/GenBank/DDBJ whole genome shotgun (WGS) entry which is preliminary data.</text>
</comment>
<accession>A0A840WKV5</accession>
<evidence type="ECO:0000259" key="1">
    <source>
        <dbReference type="Pfam" id="PF09836"/>
    </source>
</evidence>
<evidence type="ECO:0000313" key="2">
    <source>
        <dbReference type="EMBL" id="MBB5515728.1"/>
    </source>
</evidence>
<proteinExistence type="predicted"/>
<keyword evidence="3" id="KW-1185">Reference proteome</keyword>
<reference evidence="2 3" key="1">
    <citation type="submission" date="2020-08" db="EMBL/GenBank/DDBJ databases">
        <title>Genomic Encyclopedia of Type Strains, Phase IV (KMG-IV): sequencing the most valuable type-strain genomes for metagenomic binning, comparative biology and taxonomic classification.</title>
        <authorList>
            <person name="Goeker M."/>
        </authorList>
    </citation>
    <scope>NUCLEOTIDE SEQUENCE [LARGE SCALE GENOMIC DNA]</scope>
    <source>
        <strain evidence="2 3">DSM 103377</strain>
    </source>
</reference>
<gene>
    <name evidence="2" type="ORF">FHS89_001748</name>
</gene>
<name>A0A840WKV5_9RHOB</name>
<evidence type="ECO:0000313" key="3">
    <source>
        <dbReference type="Proteomes" id="UP000553766"/>
    </source>
</evidence>
<dbReference type="InterPro" id="IPR044922">
    <property type="entry name" value="DUF2063_N_sf"/>
</dbReference>
<feature type="domain" description="Putative DNA-binding" evidence="1">
    <location>
        <begin position="5"/>
        <end position="92"/>
    </location>
</feature>
<dbReference type="Pfam" id="PF09836">
    <property type="entry name" value="DUF2063"/>
    <property type="match status" value="1"/>
</dbReference>
<dbReference type="EMBL" id="JACIJS010000005">
    <property type="protein sequence ID" value="MBB5515728.1"/>
    <property type="molecule type" value="Genomic_DNA"/>
</dbReference>
<organism evidence="2 3">
    <name type="scientific">Rubricella aquisinus</name>
    <dbReference type="NCBI Taxonomy" id="2028108"/>
    <lineage>
        <taxon>Bacteria</taxon>
        <taxon>Pseudomonadati</taxon>
        <taxon>Pseudomonadota</taxon>
        <taxon>Alphaproteobacteria</taxon>
        <taxon>Rhodobacterales</taxon>
        <taxon>Paracoccaceae</taxon>
        <taxon>Rubricella</taxon>
    </lineage>
</organism>
<dbReference type="RefSeq" id="WP_184010698.1">
    <property type="nucleotide sequence ID" value="NZ_JACIJS010000005.1"/>
</dbReference>
<dbReference type="Proteomes" id="UP000553766">
    <property type="component" value="Unassembled WGS sequence"/>
</dbReference>
<protein>
    <recommendedName>
        <fullName evidence="1">Putative DNA-binding domain-containing protein</fullName>
    </recommendedName>
</protein>
<dbReference type="AlphaFoldDB" id="A0A840WKV5"/>
<dbReference type="InterPro" id="IPR018640">
    <property type="entry name" value="DUF2063"/>
</dbReference>
<dbReference type="Gene3D" id="1.10.150.690">
    <property type="entry name" value="DUF2063"/>
    <property type="match status" value="1"/>
</dbReference>